<reference evidence="2" key="1">
    <citation type="submission" date="2024-05" db="EMBL/GenBank/DDBJ databases">
        <title>Whole genome shotgun sequence of Streptomyces violascens NBRC 12920.</title>
        <authorList>
            <person name="Komaki H."/>
            <person name="Tamura T."/>
        </authorList>
    </citation>
    <scope>NUCLEOTIDE SEQUENCE</scope>
    <source>
        <strain evidence="2">NBRC 12920</strain>
    </source>
</reference>
<feature type="transmembrane region" description="Helical" evidence="1">
    <location>
        <begin position="29"/>
        <end position="50"/>
    </location>
</feature>
<evidence type="ECO:0000313" key="2">
    <source>
        <dbReference type="EMBL" id="GHI37985.1"/>
    </source>
</evidence>
<keyword evidence="3" id="KW-1185">Reference proteome</keyword>
<name>A0ABQ3QL28_9ACTN</name>
<dbReference type="EMBL" id="BNDY01000003">
    <property type="protein sequence ID" value="GHI37985.1"/>
    <property type="molecule type" value="Genomic_DNA"/>
</dbReference>
<evidence type="ECO:0000256" key="1">
    <source>
        <dbReference type="SAM" id="Phobius"/>
    </source>
</evidence>
<protein>
    <recommendedName>
        <fullName evidence="4">Lipoprotein</fullName>
    </recommendedName>
</protein>
<keyword evidence="1" id="KW-1133">Transmembrane helix</keyword>
<accession>A0ABQ3QL28</accession>
<gene>
    <name evidence="2" type="ORF">Sviol_23930</name>
</gene>
<keyword evidence="1" id="KW-0472">Membrane</keyword>
<evidence type="ECO:0008006" key="4">
    <source>
        <dbReference type="Google" id="ProtNLM"/>
    </source>
</evidence>
<proteinExistence type="predicted"/>
<sequence length="219" mass="23270">MCSGAVAGVLLSVVCMTQGETRGGYGIKALAVASIVTAGVMVTAGGVWAVGAVSEFFGGRTFPQANPAATAGRLQDHSQLVRATVELPQLPVESNYVDTGACYGGGWTKIDVAVDGVVSVGHHWQIPHVSQQTAQAAMDRVRARFASERWKQISDNTRHGANWTDLGFRMEDPKNGDKLDLAWNNYGSTLIVNVYAPCAKVSADFSGNYENPVASPREL</sequence>
<dbReference type="Proteomes" id="UP001050808">
    <property type="component" value="Unassembled WGS sequence"/>
</dbReference>
<comment type="caution">
    <text evidence="2">The sequence shown here is derived from an EMBL/GenBank/DDBJ whole genome shotgun (WGS) entry which is preliminary data.</text>
</comment>
<keyword evidence="1" id="KW-0812">Transmembrane</keyword>
<evidence type="ECO:0000313" key="3">
    <source>
        <dbReference type="Proteomes" id="UP001050808"/>
    </source>
</evidence>
<organism evidence="2 3">
    <name type="scientific">Streptomyces violascens</name>
    <dbReference type="NCBI Taxonomy" id="67381"/>
    <lineage>
        <taxon>Bacteria</taxon>
        <taxon>Bacillati</taxon>
        <taxon>Actinomycetota</taxon>
        <taxon>Actinomycetes</taxon>
        <taxon>Kitasatosporales</taxon>
        <taxon>Streptomycetaceae</taxon>
        <taxon>Streptomyces</taxon>
    </lineage>
</organism>